<proteinExistence type="predicted"/>
<feature type="compositionally biased region" description="Polar residues" evidence="1">
    <location>
        <begin position="80"/>
        <end position="92"/>
    </location>
</feature>
<accession>A0A1Y2E086</accession>
<dbReference type="GeneID" id="63770931"/>
<evidence type="ECO:0000313" key="3">
    <source>
        <dbReference type="Proteomes" id="UP000193689"/>
    </source>
</evidence>
<evidence type="ECO:0000313" key="2">
    <source>
        <dbReference type="EMBL" id="ORY64950.1"/>
    </source>
</evidence>
<comment type="caution">
    <text evidence="2">The sequence shown here is derived from an EMBL/GenBank/DDBJ whole genome shotgun (WGS) entry which is preliminary data.</text>
</comment>
<dbReference type="STRING" id="1141098.A0A1Y2E086"/>
<reference evidence="2 3" key="1">
    <citation type="submission" date="2016-07" db="EMBL/GenBank/DDBJ databases">
        <title>Pervasive Adenine N6-methylation of Active Genes in Fungi.</title>
        <authorList>
            <consortium name="DOE Joint Genome Institute"/>
            <person name="Mondo S.J."/>
            <person name="Dannebaum R.O."/>
            <person name="Kuo R.C."/>
            <person name="Labutti K."/>
            <person name="Haridas S."/>
            <person name="Kuo A."/>
            <person name="Salamov A."/>
            <person name="Ahrendt S.R."/>
            <person name="Lipzen A."/>
            <person name="Sullivan W."/>
            <person name="Andreopoulos W.B."/>
            <person name="Clum A."/>
            <person name="Lindquist E."/>
            <person name="Daum C."/>
            <person name="Ramamoorthy G.K."/>
            <person name="Gryganskyi A."/>
            <person name="Culley D."/>
            <person name="Magnuson J.K."/>
            <person name="James T.Y."/>
            <person name="O'Malley M.A."/>
            <person name="Stajich J.E."/>
            <person name="Spatafora J.W."/>
            <person name="Visel A."/>
            <person name="Grigoriev I.V."/>
        </authorList>
    </citation>
    <scope>NUCLEOTIDE SEQUENCE [LARGE SCALE GENOMIC DNA]</scope>
    <source>
        <strain evidence="2 3">CBS 129021</strain>
    </source>
</reference>
<name>A0A1Y2E086_9PEZI</name>
<sequence length="227" mass="25725">MPVYLCHGFRWHRRSIQYFVVLRDIDDAAPAWIVAPHSAVAILETFYGLYDFIPPSTPSRGRGQMDSLRRDPSASSSSAGVRNQSTTRSSQLPKPDETHPLPSLPPPSPPEDDNNIAFNDWSTVKFLEEFDPSNETVACAPWAYVADYVVRVDTSKGVMEEMQRYEERMKLDKNKAMSGPGDETGRTINTMANPNAGWFEKLRDKLQRGEEIRWYIVVCGDEERAIP</sequence>
<evidence type="ECO:0000256" key="1">
    <source>
        <dbReference type="SAM" id="MobiDB-lite"/>
    </source>
</evidence>
<dbReference type="EMBL" id="MCFJ01000006">
    <property type="protein sequence ID" value="ORY64950.1"/>
    <property type="molecule type" value="Genomic_DNA"/>
</dbReference>
<dbReference type="Proteomes" id="UP000193689">
    <property type="component" value="Unassembled WGS sequence"/>
</dbReference>
<dbReference type="InParanoid" id="A0A1Y2E086"/>
<keyword evidence="3" id="KW-1185">Reference proteome</keyword>
<feature type="non-terminal residue" evidence="2">
    <location>
        <position position="227"/>
    </location>
</feature>
<dbReference type="RefSeq" id="XP_040716102.1">
    <property type="nucleotide sequence ID" value="XM_040854719.1"/>
</dbReference>
<feature type="region of interest" description="Disordered" evidence="1">
    <location>
        <begin position="58"/>
        <end position="117"/>
    </location>
</feature>
<dbReference type="OrthoDB" id="371463at2759"/>
<dbReference type="AlphaFoldDB" id="A0A1Y2E086"/>
<protein>
    <submittedName>
        <fullName evidence="2">Uncharacterized protein</fullName>
    </submittedName>
</protein>
<gene>
    <name evidence="2" type="ORF">BCR38DRAFT_317168</name>
</gene>
<organism evidence="2 3">
    <name type="scientific">Pseudomassariella vexata</name>
    <dbReference type="NCBI Taxonomy" id="1141098"/>
    <lineage>
        <taxon>Eukaryota</taxon>
        <taxon>Fungi</taxon>
        <taxon>Dikarya</taxon>
        <taxon>Ascomycota</taxon>
        <taxon>Pezizomycotina</taxon>
        <taxon>Sordariomycetes</taxon>
        <taxon>Xylariomycetidae</taxon>
        <taxon>Amphisphaeriales</taxon>
        <taxon>Pseudomassariaceae</taxon>
        <taxon>Pseudomassariella</taxon>
    </lineage>
</organism>